<dbReference type="RefSeq" id="WP_132241855.1">
    <property type="nucleotide sequence ID" value="NZ_SLWV01000001.1"/>
</dbReference>
<protein>
    <recommendedName>
        <fullName evidence="3">Methyl-accepting chemotaxis protein (MCP) signaling protein</fullName>
    </recommendedName>
</protein>
<reference evidence="1 2" key="1">
    <citation type="submission" date="2019-03" db="EMBL/GenBank/DDBJ databases">
        <title>Genomic Encyclopedia of Type Strains, Phase IV (KMG-IV): sequencing the most valuable type-strain genomes for metagenomic binning, comparative biology and taxonomic classification.</title>
        <authorList>
            <person name="Goeker M."/>
        </authorList>
    </citation>
    <scope>NUCLEOTIDE SEQUENCE [LARGE SCALE GENOMIC DNA]</scope>
    <source>
        <strain evidence="1 2">DSM 102940</strain>
    </source>
</reference>
<comment type="caution">
    <text evidence="1">The sequence shown here is derived from an EMBL/GenBank/DDBJ whole genome shotgun (WGS) entry which is preliminary data.</text>
</comment>
<sequence length="92" mass="10254">MYNIDNCGHIVLASLEEITSSIEEISSGANNISISSGEIRLQSIDTKKQVEQTDDILRYIKNISDQTKTTEQIVNALQGLNVTMQRLSEIIE</sequence>
<dbReference type="Proteomes" id="UP000294919">
    <property type="component" value="Unassembled WGS sequence"/>
</dbReference>
<dbReference type="AlphaFoldDB" id="A0A4R2L0R8"/>
<organism evidence="1 2">
    <name type="scientific">Marinisporobacter balticus</name>
    <dbReference type="NCBI Taxonomy" id="2018667"/>
    <lineage>
        <taxon>Bacteria</taxon>
        <taxon>Bacillati</taxon>
        <taxon>Bacillota</taxon>
        <taxon>Clostridia</taxon>
        <taxon>Peptostreptococcales</taxon>
        <taxon>Thermotaleaceae</taxon>
        <taxon>Marinisporobacter</taxon>
    </lineage>
</organism>
<evidence type="ECO:0008006" key="3">
    <source>
        <dbReference type="Google" id="ProtNLM"/>
    </source>
</evidence>
<evidence type="ECO:0000313" key="2">
    <source>
        <dbReference type="Proteomes" id="UP000294919"/>
    </source>
</evidence>
<accession>A0A4R2L0R8</accession>
<name>A0A4R2L0R8_9FIRM</name>
<proteinExistence type="predicted"/>
<evidence type="ECO:0000313" key="1">
    <source>
        <dbReference type="EMBL" id="TCO80014.1"/>
    </source>
</evidence>
<dbReference type="EMBL" id="SLWV01000001">
    <property type="protein sequence ID" value="TCO80014.1"/>
    <property type="molecule type" value="Genomic_DNA"/>
</dbReference>
<keyword evidence="2" id="KW-1185">Reference proteome</keyword>
<gene>
    <name evidence="1" type="ORF">EV214_101250</name>
</gene>